<dbReference type="Pfam" id="PF13545">
    <property type="entry name" value="HTH_Crp_2"/>
    <property type="match status" value="1"/>
</dbReference>
<dbReference type="SUPFAM" id="SSF51206">
    <property type="entry name" value="cAMP-binding domain-like"/>
    <property type="match status" value="1"/>
</dbReference>
<keyword evidence="2" id="KW-0238">DNA-binding</keyword>
<dbReference type="SUPFAM" id="SSF46785">
    <property type="entry name" value="Winged helix' DNA-binding domain"/>
    <property type="match status" value="1"/>
</dbReference>
<evidence type="ECO:0000256" key="3">
    <source>
        <dbReference type="ARBA" id="ARBA00023163"/>
    </source>
</evidence>
<evidence type="ECO:0000313" key="6">
    <source>
        <dbReference type="Proteomes" id="UP000095594"/>
    </source>
</evidence>
<dbReference type="Gene3D" id="1.10.10.10">
    <property type="entry name" value="Winged helix-like DNA-binding domain superfamily/Winged helix DNA-binding domain"/>
    <property type="match status" value="1"/>
</dbReference>
<dbReference type="Proteomes" id="UP000095594">
    <property type="component" value="Unassembled WGS sequence"/>
</dbReference>
<dbReference type="EMBL" id="CYZX01000004">
    <property type="protein sequence ID" value="CUO01563.1"/>
    <property type="molecule type" value="Genomic_DNA"/>
</dbReference>
<dbReference type="GO" id="GO:0003677">
    <property type="term" value="F:DNA binding"/>
    <property type="evidence" value="ECO:0007669"/>
    <property type="project" value="UniProtKB-KW"/>
</dbReference>
<dbReference type="InterPro" id="IPR036390">
    <property type="entry name" value="WH_DNA-bd_sf"/>
</dbReference>
<dbReference type="PROSITE" id="PS50042">
    <property type="entry name" value="CNMP_BINDING_3"/>
    <property type="match status" value="1"/>
</dbReference>
<name>A0A174BLY1_9CLOT</name>
<sequence length="216" mass="24871">MTYNIEDLYEAYPVLKKVDRSFNGVISKKVIYKELLASEHLTTNGTSCTGFLFVLSGDIKIQRIGYDGEETNLYNIGRGELCHEALSCFLKCEPLNIIGKATQDSRICIIPFDIVENYLLNNVDFLKEMYRDLHSKFNLIIGTKEEVKHESLQKRLVKLLISKKSKNIYATHAEIAFELDSAREVISRRLKELEKEGYVKLTRGKIQIIKDLNELM</sequence>
<dbReference type="GO" id="GO:0006355">
    <property type="term" value="P:regulation of DNA-templated transcription"/>
    <property type="evidence" value="ECO:0007669"/>
    <property type="project" value="InterPro"/>
</dbReference>
<accession>A0A174BLY1</accession>
<dbReference type="InterPro" id="IPR014710">
    <property type="entry name" value="RmlC-like_jellyroll"/>
</dbReference>
<keyword evidence="3" id="KW-0804">Transcription</keyword>
<evidence type="ECO:0000256" key="1">
    <source>
        <dbReference type="ARBA" id="ARBA00023015"/>
    </source>
</evidence>
<dbReference type="SMART" id="SM00419">
    <property type="entry name" value="HTH_CRP"/>
    <property type="match status" value="1"/>
</dbReference>
<evidence type="ECO:0000313" key="5">
    <source>
        <dbReference type="EMBL" id="CUO01563.1"/>
    </source>
</evidence>
<keyword evidence="1" id="KW-0805">Transcription regulation</keyword>
<dbReference type="RefSeq" id="WP_055264197.1">
    <property type="nucleotide sequence ID" value="NZ_CABIXQ010000004.1"/>
</dbReference>
<dbReference type="Pfam" id="PF00027">
    <property type="entry name" value="cNMP_binding"/>
    <property type="match status" value="1"/>
</dbReference>
<protein>
    <submittedName>
        <fullName evidence="5">Crp family transcriptional regulator</fullName>
    </submittedName>
</protein>
<organism evidence="5 6">
    <name type="scientific">Clostridium disporicum</name>
    <dbReference type="NCBI Taxonomy" id="84024"/>
    <lineage>
        <taxon>Bacteria</taxon>
        <taxon>Bacillati</taxon>
        <taxon>Bacillota</taxon>
        <taxon>Clostridia</taxon>
        <taxon>Eubacteriales</taxon>
        <taxon>Clostridiaceae</taxon>
        <taxon>Clostridium</taxon>
    </lineage>
</organism>
<dbReference type="InterPro" id="IPR012318">
    <property type="entry name" value="HTH_CRP"/>
</dbReference>
<dbReference type="InterPro" id="IPR000595">
    <property type="entry name" value="cNMP-bd_dom"/>
</dbReference>
<feature type="domain" description="Cyclic nucleotide-binding" evidence="4">
    <location>
        <begin position="14"/>
        <end position="136"/>
    </location>
</feature>
<reference evidence="5 6" key="1">
    <citation type="submission" date="2015-09" db="EMBL/GenBank/DDBJ databases">
        <authorList>
            <consortium name="Pathogen Informatics"/>
        </authorList>
    </citation>
    <scope>NUCLEOTIDE SEQUENCE [LARGE SCALE GENOMIC DNA]</scope>
    <source>
        <strain evidence="5 6">2789STDY5834856</strain>
    </source>
</reference>
<proteinExistence type="predicted"/>
<gene>
    <name evidence="5" type="ORF">ERS852471_00818</name>
</gene>
<dbReference type="OrthoDB" id="9776746at2"/>
<dbReference type="Gene3D" id="2.60.120.10">
    <property type="entry name" value="Jelly Rolls"/>
    <property type="match status" value="1"/>
</dbReference>
<dbReference type="InterPro" id="IPR018490">
    <property type="entry name" value="cNMP-bd_dom_sf"/>
</dbReference>
<dbReference type="AlphaFoldDB" id="A0A174BLY1"/>
<evidence type="ECO:0000256" key="2">
    <source>
        <dbReference type="ARBA" id="ARBA00023125"/>
    </source>
</evidence>
<dbReference type="InterPro" id="IPR036388">
    <property type="entry name" value="WH-like_DNA-bd_sf"/>
</dbReference>
<evidence type="ECO:0000259" key="4">
    <source>
        <dbReference type="PROSITE" id="PS50042"/>
    </source>
</evidence>
<dbReference type="CDD" id="cd00038">
    <property type="entry name" value="CAP_ED"/>
    <property type="match status" value="1"/>
</dbReference>